<keyword evidence="2" id="KW-1185">Reference proteome</keyword>
<sequence length="87" mass="9732">MAHNVSRTEELTGILNDVKRHRFRSARSINPASMLYQTAQDAVAEKFLRNAIIEDGTDKPVASVDLHNAELTETGETFLAEHLPQKD</sequence>
<organism evidence="1 2">
    <name type="scientific">Loigolactobacillus backii</name>
    <dbReference type="NCBI Taxonomy" id="375175"/>
    <lineage>
        <taxon>Bacteria</taxon>
        <taxon>Bacillati</taxon>
        <taxon>Bacillota</taxon>
        <taxon>Bacilli</taxon>
        <taxon>Lactobacillales</taxon>
        <taxon>Lactobacillaceae</taxon>
        <taxon>Loigolactobacillus</taxon>
    </lineage>
</organism>
<gene>
    <name evidence="1" type="ORF">AYR53_04405</name>
</gene>
<dbReference type="Proteomes" id="UP000078582">
    <property type="component" value="Chromosome"/>
</dbReference>
<accession>A0A192H141</accession>
<dbReference type="AlphaFoldDB" id="A0A192H141"/>
<evidence type="ECO:0000313" key="1">
    <source>
        <dbReference type="EMBL" id="ANK62075.1"/>
    </source>
</evidence>
<evidence type="ECO:0000313" key="2">
    <source>
        <dbReference type="Proteomes" id="UP000078582"/>
    </source>
</evidence>
<dbReference type="EMBL" id="CP014873">
    <property type="protein sequence ID" value="ANK62075.1"/>
    <property type="molecule type" value="Genomic_DNA"/>
</dbReference>
<name>A0A192H141_9LACO</name>
<proteinExistence type="predicted"/>
<protein>
    <submittedName>
        <fullName evidence="1">Uncharacterized protein</fullName>
    </submittedName>
</protein>
<dbReference type="GeneID" id="42981483"/>
<reference evidence="1 2" key="1">
    <citation type="submission" date="2016-03" db="EMBL/GenBank/DDBJ databases">
        <title>Pediococcus and Lactobacillus from brewery environment - whole genome sequencing and assembly.</title>
        <authorList>
            <person name="Behr J."/>
            <person name="Geissler A.J."/>
            <person name="Vogel R.F."/>
        </authorList>
    </citation>
    <scope>NUCLEOTIDE SEQUENCE [LARGE SCALE GENOMIC DNA]</scope>
    <source>
        <strain evidence="1 2">TMW 1.1989</strain>
    </source>
</reference>
<dbReference type="STRING" id="375175.AYR53_04405"/>
<dbReference type="OrthoDB" id="2322182at2"/>
<dbReference type="RefSeq" id="WP_068279074.1">
    <property type="nucleotide sequence ID" value="NZ_CP014873.1"/>
</dbReference>